<reference evidence="2 3" key="1">
    <citation type="submission" date="2019-02" db="EMBL/GenBank/DDBJ databases">
        <title>Deep-cultivation of Planctomycetes and their phenomic and genomic characterization uncovers novel biology.</title>
        <authorList>
            <person name="Wiegand S."/>
            <person name="Jogler M."/>
            <person name="Boedeker C."/>
            <person name="Pinto D."/>
            <person name="Vollmers J."/>
            <person name="Rivas-Marin E."/>
            <person name="Kohn T."/>
            <person name="Peeters S.H."/>
            <person name="Heuer A."/>
            <person name="Rast P."/>
            <person name="Oberbeckmann S."/>
            <person name="Bunk B."/>
            <person name="Jeske O."/>
            <person name="Meyerdierks A."/>
            <person name="Storesund J.E."/>
            <person name="Kallscheuer N."/>
            <person name="Luecker S."/>
            <person name="Lage O.M."/>
            <person name="Pohl T."/>
            <person name="Merkel B.J."/>
            <person name="Hornburger P."/>
            <person name="Mueller R.-W."/>
            <person name="Bruemmer F."/>
            <person name="Labrenz M."/>
            <person name="Spormann A.M."/>
            <person name="Op den Camp H."/>
            <person name="Overmann J."/>
            <person name="Amann R."/>
            <person name="Jetten M.S.M."/>
            <person name="Mascher T."/>
            <person name="Medema M.H."/>
            <person name="Devos D.P."/>
            <person name="Kaster A.-K."/>
            <person name="Ovreas L."/>
            <person name="Rohde M."/>
            <person name="Galperin M.Y."/>
            <person name="Jogler C."/>
        </authorList>
    </citation>
    <scope>NUCLEOTIDE SEQUENCE [LARGE SCALE GENOMIC DNA]</scope>
    <source>
        <strain evidence="2 3">I41</strain>
    </source>
</reference>
<gene>
    <name evidence="2" type="ORF">I41_24660</name>
</gene>
<dbReference type="KEGG" id="llh:I41_24660"/>
<evidence type="ECO:0000313" key="2">
    <source>
        <dbReference type="EMBL" id="QDT73277.1"/>
    </source>
</evidence>
<proteinExistence type="predicted"/>
<evidence type="ECO:0000313" key="3">
    <source>
        <dbReference type="Proteomes" id="UP000317909"/>
    </source>
</evidence>
<evidence type="ECO:0000256" key="1">
    <source>
        <dbReference type="SAM" id="MobiDB-lite"/>
    </source>
</evidence>
<dbReference type="EMBL" id="CP036339">
    <property type="protein sequence ID" value="QDT73277.1"/>
    <property type="molecule type" value="Genomic_DNA"/>
</dbReference>
<accession>A0A517TY27</accession>
<sequence>MALRFVRKPLTASPPNDARGKRRSEEFEKELHDGEVVAAELKLARTLILATRAKEPELESYHDLCHERLRELIDAEVAGHEVSRPPSRALPRTINIMDALWASLQKRARAAPKTVAKKARQ</sequence>
<organism evidence="2 3">
    <name type="scientific">Lacipirellula limnantheis</name>
    <dbReference type="NCBI Taxonomy" id="2528024"/>
    <lineage>
        <taxon>Bacteria</taxon>
        <taxon>Pseudomonadati</taxon>
        <taxon>Planctomycetota</taxon>
        <taxon>Planctomycetia</taxon>
        <taxon>Pirellulales</taxon>
        <taxon>Lacipirellulaceae</taxon>
        <taxon>Lacipirellula</taxon>
    </lineage>
</organism>
<protein>
    <submittedName>
        <fullName evidence="2">Uncharacterized protein</fullName>
    </submittedName>
</protein>
<dbReference type="AlphaFoldDB" id="A0A517TY27"/>
<name>A0A517TY27_9BACT</name>
<dbReference type="Proteomes" id="UP000317909">
    <property type="component" value="Chromosome"/>
</dbReference>
<keyword evidence="3" id="KW-1185">Reference proteome</keyword>
<feature type="region of interest" description="Disordered" evidence="1">
    <location>
        <begin position="1"/>
        <end position="29"/>
    </location>
</feature>